<evidence type="ECO:0000256" key="3">
    <source>
        <dbReference type="ARBA" id="ARBA00008061"/>
    </source>
</evidence>
<protein>
    <recommendedName>
        <fullName evidence="5 13">Malto-oligosyltrehalose trehalohydrolase</fullName>
        <shortName evidence="14">MTHase</shortName>
        <ecNumber evidence="4 13">3.2.1.141</ecNumber>
    </recommendedName>
    <alternativeName>
        <fullName evidence="11 14">4-alpha-D-((1-&gt;4)-alpha-D-glucano)trehalose trehalohydrolase</fullName>
    </alternativeName>
    <alternativeName>
        <fullName evidence="10 14">Maltooligosyl trehalose trehalohydrolase</fullName>
    </alternativeName>
</protein>
<dbReference type="AlphaFoldDB" id="A0A933LQI4"/>
<evidence type="ECO:0000256" key="16">
    <source>
        <dbReference type="PIRSR" id="PIRSR006337-2"/>
    </source>
</evidence>
<sequence>MRVGASYQGNGKCEFVVWAPFLSKVNIKLLSPYHRVIPMEKDSYGYWKACVEKVLPDTKYFYCLEEERDRPDPASHFQPEGVHGPSQVIDHILFPWADEEWRGIDISQMVIYELHVGTFTQEGTFEAIVSRLEGLREVGINTIELMPVAQFPGERNWGYDGVYPYAVQNSYGGPEGLKKLVARCHKEGLAVILDVVYNHLGPEGNYLWDYGPYFTDKYKTLWGKAINFDDAYSDEVRNFFIENPIHWFQLYHIDALRLDATHAIFDMSAKPFLQELGERVGELVKLTRKRHYLIAESNLNDARMVKPRALGGYGMDALWCDDFHHSLRTLLTREHQGYYLDFGKTEHLVKSLREGFVYSGQYSQYRKRKYGSSSKDRHGEQFIVFSQNHDQVGNRRLGERLSSLVSFEALKLAAGSVLLSPYIPLLFMGEEFGAETPFLYFISHSDPDLIRAVREGRRKEFEAFDWKGHVPEPDNLETFLQSKVNWEKRMEGRHKVLLGFYKNLIELRKNMPALSNLDKDSREVWGLEKDQIIVMRRWEDDNHLFILFNFSSQGKKLTIPLPEGRWKKRLDSSEKIWDGPGSPIPERIDSGDEIMVRGHSFAMFMRE</sequence>
<evidence type="ECO:0000256" key="12">
    <source>
        <dbReference type="ARBA" id="ARBA00034013"/>
    </source>
</evidence>
<feature type="active site" description="Proton donor" evidence="15">
    <location>
        <position position="296"/>
    </location>
</feature>
<evidence type="ECO:0000256" key="1">
    <source>
        <dbReference type="ARBA" id="ARBA00004496"/>
    </source>
</evidence>
<keyword evidence="8" id="KW-0119">Carbohydrate metabolism</keyword>
<gene>
    <name evidence="19" type="primary">treZ</name>
    <name evidence="19" type="ORF">HY730_03125</name>
</gene>
<dbReference type="NCBIfam" id="TIGR02402">
    <property type="entry name" value="trehalose_TreZ"/>
    <property type="match status" value="1"/>
</dbReference>
<evidence type="ECO:0000256" key="9">
    <source>
        <dbReference type="ARBA" id="ARBA00023295"/>
    </source>
</evidence>
<reference evidence="19" key="1">
    <citation type="submission" date="2020-07" db="EMBL/GenBank/DDBJ databases">
        <title>Huge and variable diversity of episymbiotic CPR bacteria and DPANN archaea in groundwater ecosystems.</title>
        <authorList>
            <person name="He C.Y."/>
            <person name="Keren R."/>
            <person name="Whittaker M."/>
            <person name="Farag I.F."/>
            <person name="Doudna J."/>
            <person name="Cate J.H.D."/>
            <person name="Banfield J.F."/>
        </authorList>
    </citation>
    <scope>NUCLEOTIDE SEQUENCE</scope>
    <source>
        <strain evidence="19">NC_groundwater_1482_Ag_S-0.65um_47_24</strain>
    </source>
</reference>
<comment type="catalytic activity">
    <reaction evidence="12 14">
        <text>hydrolysis of (1-&gt;4)-alpha-D-glucosidic linkage in 4-alpha-D-[(1-&gt;4)-alpha-D-glucanosyl]n trehalose to yield trehalose and (1-&gt;4)-alpha-D-glucan.</text>
        <dbReference type="EC" id="3.2.1.141"/>
    </reaction>
</comment>
<dbReference type="EMBL" id="JACQWF010000139">
    <property type="protein sequence ID" value="MBI4595351.1"/>
    <property type="molecule type" value="Genomic_DNA"/>
</dbReference>
<dbReference type="PANTHER" id="PTHR43651:SF11">
    <property type="entry name" value="MALTO-OLIGOSYLTREHALOSE TREHALOHYDROLASE"/>
    <property type="match status" value="1"/>
</dbReference>
<feature type="binding site" evidence="16">
    <location>
        <begin position="389"/>
        <end position="394"/>
    </location>
    <ligand>
        <name>substrate</name>
    </ligand>
</feature>
<feature type="domain" description="Glycosyl hydrolase family 13 catalytic" evidence="18">
    <location>
        <begin position="113"/>
        <end position="457"/>
    </location>
</feature>
<dbReference type="GO" id="GO:0033942">
    <property type="term" value="F:4-alpha-D-(1-&gt;4)-alpha-D-glucanotrehalose trehalohydrolase activity"/>
    <property type="evidence" value="ECO:0007669"/>
    <property type="project" value="UniProtKB-EC"/>
</dbReference>
<comment type="pathway">
    <text evidence="2 14">Glycan biosynthesis; trehalose biosynthesis.</text>
</comment>
<keyword evidence="6" id="KW-0963">Cytoplasm</keyword>
<feature type="binding site" evidence="16">
    <location>
        <begin position="257"/>
        <end position="262"/>
    </location>
    <ligand>
        <name>substrate</name>
    </ligand>
</feature>
<evidence type="ECO:0000256" key="10">
    <source>
        <dbReference type="ARBA" id="ARBA00032057"/>
    </source>
</evidence>
<keyword evidence="9 14" id="KW-0326">Glycosidase</keyword>
<evidence type="ECO:0000256" key="8">
    <source>
        <dbReference type="ARBA" id="ARBA00023277"/>
    </source>
</evidence>
<dbReference type="InterPro" id="IPR012768">
    <property type="entry name" value="Trehalose_TreZ"/>
</dbReference>
<evidence type="ECO:0000256" key="5">
    <source>
        <dbReference type="ARBA" id="ARBA00015938"/>
    </source>
</evidence>
<dbReference type="InterPro" id="IPR014756">
    <property type="entry name" value="Ig_E-set"/>
</dbReference>
<dbReference type="PIRSF" id="PIRSF006337">
    <property type="entry name" value="Trehalose_TreZ"/>
    <property type="match status" value="1"/>
</dbReference>
<evidence type="ECO:0000256" key="13">
    <source>
        <dbReference type="NCBIfam" id="TIGR02402"/>
    </source>
</evidence>
<evidence type="ECO:0000256" key="2">
    <source>
        <dbReference type="ARBA" id="ARBA00005199"/>
    </source>
</evidence>
<evidence type="ECO:0000313" key="20">
    <source>
        <dbReference type="Proteomes" id="UP000772181"/>
    </source>
</evidence>
<dbReference type="SUPFAM" id="SSF51445">
    <property type="entry name" value="(Trans)glycosidases"/>
    <property type="match status" value="1"/>
</dbReference>
<comment type="caution">
    <text evidence="19">The sequence shown here is derived from an EMBL/GenBank/DDBJ whole genome shotgun (WGS) entry which is preliminary data.</text>
</comment>
<dbReference type="SMART" id="SM00642">
    <property type="entry name" value="Aamy"/>
    <property type="match status" value="1"/>
</dbReference>
<dbReference type="SUPFAM" id="SSF81296">
    <property type="entry name" value="E set domains"/>
    <property type="match status" value="1"/>
</dbReference>
<dbReference type="CDD" id="cd11325">
    <property type="entry name" value="AmyAc_GTHase"/>
    <property type="match status" value="1"/>
</dbReference>
<dbReference type="GO" id="GO:0005737">
    <property type="term" value="C:cytoplasm"/>
    <property type="evidence" value="ECO:0007669"/>
    <property type="project" value="UniProtKB-SubCell"/>
</dbReference>
<accession>A0A933LQI4</accession>
<evidence type="ECO:0000259" key="18">
    <source>
        <dbReference type="SMART" id="SM00642"/>
    </source>
</evidence>
<evidence type="ECO:0000256" key="6">
    <source>
        <dbReference type="ARBA" id="ARBA00022490"/>
    </source>
</evidence>
<dbReference type="Proteomes" id="UP000772181">
    <property type="component" value="Unassembled WGS sequence"/>
</dbReference>
<comment type="similarity">
    <text evidence="3 14">Belongs to the glycosyl hydrolase 13 family.</text>
</comment>
<dbReference type="Pfam" id="PF00128">
    <property type="entry name" value="Alpha-amylase"/>
    <property type="match status" value="1"/>
</dbReference>
<name>A0A933LQI4_UNCTE</name>
<dbReference type="InterPro" id="IPR044901">
    <property type="entry name" value="Trehalose_TreZ_E-set_sf"/>
</dbReference>
<dbReference type="InterPro" id="IPR006047">
    <property type="entry name" value="GH13_cat_dom"/>
</dbReference>
<proteinExistence type="inferred from homology"/>
<dbReference type="Gene3D" id="3.20.20.80">
    <property type="entry name" value="Glycosidases"/>
    <property type="match status" value="1"/>
</dbReference>
<evidence type="ECO:0000256" key="17">
    <source>
        <dbReference type="PIRSR" id="PIRSR006337-3"/>
    </source>
</evidence>
<dbReference type="EC" id="3.2.1.141" evidence="4 13"/>
<dbReference type="Gene3D" id="2.60.40.10">
    <property type="entry name" value="Immunoglobulins"/>
    <property type="match status" value="1"/>
</dbReference>
<keyword evidence="7 14" id="KW-0378">Hydrolase</keyword>
<organism evidence="19 20">
    <name type="scientific">Tectimicrobiota bacterium</name>
    <dbReference type="NCBI Taxonomy" id="2528274"/>
    <lineage>
        <taxon>Bacteria</taxon>
        <taxon>Pseudomonadati</taxon>
        <taxon>Nitrospinota/Tectimicrobiota group</taxon>
        <taxon>Candidatus Tectimicrobiota</taxon>
    </lineage>
</organism>
<evidence type="ECO:0000256" key="7">
    <source>
        <dbReference type="ARBA" id="ARBA00022801"/>
    </source>
</evidence>
<evidence type="ECO:0000256" key="4">
    <source>
        <dbReference type="ARBA" id="ARBA00012268"/>
    </source>
</evidence>
<dbReference type="Gene3D" id="1.10.10.760">
    <property type="entry name" value="E-set domains of sugar-utilizing enzymes"/>
    <property type="match status" value="1"/>
</dbReference>
<evidence type="ECO:0000256" key="11">
    <source>
        <dbReference type="ARBA" id="ARBA00033284"/>
    </source>
</evidence>
<dbReference type="CDD" id="cd02853">
    <property type="entry name" value="E_set_MTHase_like_N"/>
    <property type="match status" value="1"/>
</dbReference>
<evidence type="ECO:0000256" key="14">
    <source>
        <dbReference type="PIRNR" id="PIRNR006337"/>
    </source>
</evidence>
<evidence type="ECO:0000313" key="19">
    <source>
        <dbReference type="EMBL" id="MBI4595351.1"/>
    </source>
</evidence>
<dbReference type="PANTHER" id="PTHR43651">
    <property type="entry name" value="1,4-ALPHA-GLUCAN-BRANCHING ENZYME"/>
    <property type="match status" value="1"/>
</dbReference>
<feature type="site" description="Transition state stabilizer" evidence="17">
    <location>
        <position position="390"/>
    </location>
</feature>
<feature type="active site" description="Nucleophile" evidence="15">
    <location>
        <position position="259"/>
    </location>
</feature>
<dbReference type="InterPro" id="IPR013783">
    <property type="entry name" value="Ig-like_fold"/>
</dbReference>
<dbReference type="GO" id="GO:0005992">
    <property type="term" value="P:trehalose biosynthetic process"/>
    <property type="evidence" value="ECO:0007669"/>
    <property type="project" value="UniProtKB-UniRule"/>
</dbReference>
<feature type="binding site" evidence="16">
    <location>
        <begin position="321"/>
        <end position="325"/>
    </location>
    <ligand>
        <name>substrate</name>
    </ligand>
</feature>
<evidence type="ECO:0000256" key="15">
    <source>
        <dbReference type="PIRSR" id="PIRSR006337-1"/>
    </source>
</evidence>
<comment type="subcellular location">
    <subcellularLocation>
        <location evidence="1 15">Cytoplasm</location>
    </subcellularLocation>
</comment>
<dbReference type="InterPro" id="IPR017853">
    <property type="entry name" value="GH"/>
</dbReference>